<evidence type="ECO:0008006" key="4">
    <source>
        <dbReference type="Google" id="ProtNLM"/>
    </source>
</evidence>
<feature type="signal peptide" evidence="1">
    <location>
        <begin position="1"/>
        <end position="24"/>
    </location>
</feature>
<dbReference type="OrthoDB" id="600763at2"/>
<evidence type="ECO:0000256" key="1">
    <source>
        <dbReference type="SAM" id="SignalP"/>
    </source>
</evidence>
<accession>A0A1V9G4U6</accession>
<organism evidence="2 3">
    <name type="scientific">Niastella populi</name>
    <dbReference type="NCBI Taxonomy" id="550983"/>
    <lineage>
        <taxon>Bacteria</taxon>
        <taxon>Pseudomonadati</taxon>
        <taxon>Bacteroidota</taxon>
        <taxon>Chitinophagia</taxon>
        <taxon>Chitinophagales</taxon>
        <taxon>Chitinophagaceae</taxon>
        <taxon>Niastella</taxon>
    </lineage>
</organism>
<comment type="caution">
    <text evidence="2">The sequence shown here is derived from an EMBL/GenBank/DDBJ whole genome shotgun (WGS) entry which is preliminary data.</text>
</comment>
<dbReference type="EMBL" id="LWBP01000071">
    <property type="protein sequence ID" value="OQP65572.1"/>
    <property type="molecule type" value="Genomic_DNA"/>
</dbReference>
<gene>
    <name evidence="2" type="ORF">A4R26_33605</name>
</gene>
<dbReference type="STRING" id="550983.A4R26_33605"/>
<sequence>MSPLHKHITLLLLLLLIGALAAHAQQTPGFYVPKKGKVYFSGDTATIFSNVVNQGKLGVDKKAVVNFKGKKWENDADALITDEGNRGEDASATGGLVRFNGDSGRQQIDGGYNAVTRAGAAFAHLEIQNAAGIELTGSTTKIRHNLNFNSGHLYLQNNTLVIGEGGPGSITGYDAVKYIITGNTGTGLLVRENIRFRDSWVIFPIGTGVNAYTPVSVRNRTGQGDDFHARVSDGVKQHLFTGADLKDQSVNKTWELGKRNHPNTDDVEVSIQHLTADEGSRFSANRQYAYISQYTAAGWDTSYPQIAPSNNGYLTSGAALANSGVNTRSLRSKLASTSYFTKFTGKGDTALQFTKVWLNAYRTDHKTVRVYWTTNPEVNIRYFVVERRLSNETIFTGRDSMLSQALNGYSNINLNYTGDDANNYTGISYYRLKLVDYSGGISYTKIVAVGGKPGGFQLLLWPNPTARHFYVGINGAVAVKYVVIWNGLGQMIHREPVNDRSIIPMHIYLPGNYLVGFISEGGQVLETKKLIVTGD</sequence>
<dbReference type="RefSeq" id="WP_133054592.1">
    <property type="nucleotide sequence ID" value="NZ_LWBP01000071.1"/>
</dbReference>
<proteinExistence type="predicted"/>
<dbReference type="Proteomes" id="UP000192276">
    <property type="component" value="Unassembled WGS sequence"/>
</dbReference>
<reference evidence="3" key="1">
    <citation type="submission" date="2016-04" db="EMBL/GenBank/DDBJ databases">
        <authorList>
            <person name="Chen L."/>
            <person name="Zhuang W."/>
            <person name="Wang G."/>
        </authorList>
    </citation>
    <scope>NUCLEOTIDE SEQUENCE [LARGE SCALE GENOMIC DNA]</scope>
    <source>
        <strain evidence="3">208</strain>
    </source>
</reference>
<keyword evidence="3" id="KW-1185">Reference proteome</keyword>
<keyword evidence="1" id="KW-0732">Signal</keyword>
<feature type="chain" id="PRO_5013365858" description="Secretion system C-terminal sorting domain-containing protein" evidence="1">
    <location>
        <begin position="25"/>
        <end position="535"/>
    </location>
</feature>
<protein>
    <recommendedName>
        <fullName evidence="4">Secretion system C-terminal sorting domain-containing protein</fullName>
    </recommendedName>
</protein>
<dbReference type="AlphaFoldDB" id="A0A1V9G4U6"/>
<evidence type="ECO:0000313" key="3">
    <source>
        <dbReference type="Proteomes" id="UP000192276"/>
    </source>
</evidence>
<name>A0A1V9G4U6_9BACT</name>
<evidence type="ECO:0000313" key="2">
    <source>
        <dbReference type="EMBL" id="OQP65572.1"/>
    </source>
</evidence>